<keyword evidence="2" id="KW-1185">Reference proteome</keyword>
<evidence type="ECO:0000313" key="2">
    <source>
        <dbReference type="Proteomes" id="UP000001194"/>
    </source>
</evidence>
<dbReference type="AlphaFoldDB" id="B0DYZ7"/>
<reference evidence="1 2" key="1">
    <citation type="journal article" date="2008" name="Nature">
        <title>The genome of Laccaria bicolor provides insights into mycorrhizal symbiosis.</title>
        <authorList>
            <person name="Martin F."/>
            <person name="Aerts A."/>
            <person name="Ahren D."/>
            <person name="Brun A."/>
            <person name="Danchin E.G.J."/>
            <person name="Duchaussoy F."/>
            <person name="Gibon J."/>
            <person name="Kohler A."/>
            <person name="Lindquist E."/>
            <person name="Pereda V."/>
            <person name="Salamov A."/>
            <person name="Shapiro H.J."/>
            <person name="Wuyts J."/>
            <person name="Blaudez D."/>
            <person name="Buee M."/>
            <person name="Brokstein P."/>
            <person name="Canbaeck B."/>
            <person name="Cohen D."/>
            <person name="Courty P.E."/>
            <person name="Coutinho P.M."/>
            <person name="Delaruelle C."/>
            <person name="Detter J.C."/>
            <person name="Deveau A."/>
            <person name="DiFazio S."/>
            <person name="Duplessis S."/>
            <person name="Fraissinet-Tachet L."/>
            <person name="Lucic E."/>
            <person name="Frey-Klett P."/>
            <person name="Fourrey C."/>
            <person name="Feussner I."/>
            <person name="Gay G."/>
            <person name="Grimwood J."/>
            <person name="Hoegger P.J."/>
            <person name="Jain P."/>
            <person name="Kilaru S."/>
            <person name="Labbe J."/>
            <person name="Lin Y.C."/>
            <person name="Legue V."/>
            <person name="Le Tacon F."/>
            <person name="Marmeisse R."/>
            <person name="Melayah D."/>
            <person name="Montanini B."/>
            <person name="Muratet M."/>
            <person name="Nehls U."/>
            <person name="Niculita-Hirzel H."/>
            <person name="Oudot-Le Secq M.P."/>
            <person name="Peter M."/>
            <person name="Quesneville H."/>
            <person name="Rajashekar B."/>
            <person name="Reich M."/>
            <person name="Rouhier N."/>
            <person name="Schmutz J."/>
            <person name="Yin T."/>
            <person name="Chalot M."/>
            <person name="Henrissat B."/>
            <person name="Kuees U."/>
            <person name="Lucas S."/>
            <person name="Van de Peer Y."/>
            <person name="Podila G.K."/>
            <person name="Polle A."/>
            <person name="Pukkila P.J."/>
            <person name="Richardson P.M."/>
            <person name="Rouze P."/>
            <person name="Sanders I.R."/>
            <person name="Stajich J.E."/>
            <person name="Tunlid A."/>
            <person name="Tuskan G."/>
            <person name="Grigoriev I.V."/>
        </authorList>
    </citation>
    <scope>NUCLEOTIDE SEQUENCE [LARGE SCALE GENOMIC DNA]</scope>
    <source>
        <strain evidence="2">S238N-H82 / ATCC MYA-4686</strain>
    </source>
</reference>
<dbReference type="RefSeq" id="XP_001889201.1">
    <property type="nucleotide sequence ID" value="XM_001889166.1"/>
</dbReference>
<name>B0DYZ7_LACBS</name>
<dbReference type="GeneID" id="6084816"/>
<dbReference type="EMBL" id="DS547153">
    <property type="protein sequence ID" value="EDR00144.1"/>
    <property type="molecule type" value="Genomic_DNA"/>
</dbReference>
<dbReference type="KEGG" id="lbc:LACBIDRAFT_334367"/>
<sequence length="140" mass="15488">MSMEYLGYGRVNTPLVKISVHGNNYRLRLSILVGAVGDASCYIRRATFSFSLCFPLNSGLGSSRLLVDCGSEKTVYPRWQEVILEYSVNFDITGSGTVSSNQATYSIGKRALFVKLGNTIGSQENLDVLRQVARIKYIYA</sequence>
<proteinExistence type="predicted"/>
<gene>
    <name evidence="1" type="ORF">LACBIDRAFT_334367</name>
</gene>
<evidence type="ECO:0000313" key="1">
    <source>
        <dbReference type="EMBL" id="EDR00144.1"/>
    </source>
</evidence>
<dbReference type="Proteomes" id="UP000001194">
    <property type="component" value="Unassembled WGS sequence"/>
</dbReference>
<dbReference type="HOGENOM" id="CLU_1835494_0_0_1"/>
<protein>
    <submittedName>
        <fullName evidence="1">Predicted protein</fullName>
    </submittedName>
</protein>
<dbReference type="InParanoid" id="B0DYZ7"/>
<organism evidence="2">
    <name type="scientific">Laccaria bicolor (strain S238N-H82 / ATCC MYA-4686)</name>
    <name type="common">Bicoloured deceiver</name>
    <name type="synonym">Laccaria laccata var. bicolor</name>
    <dbReference type="NCBI Taxonomy" id="486041"/>
    <lineage>
        <taxon>Eukaryota</taxon>
        <taxon>Fungi</taxon>
        <taxon>Dikarya</taxon>
        <taxon>Basidiomycota</taxon>
        <taxon>Agaricomycotina</taxon>
        <taxon>Agaricomycetes</taxon>
        <taxon>Agaricomycetidae</taxon>
        <taxon>Agaricales</taxon>
        <taxon>Agaricineae</taxon>
        <taxon>Hydnangiaceae</taxon>
        <taxon>Laccaria</taxon>
    </lineage>
</organism>
<accession>B0DYZ7</accession>